<keyword evidence="3" id="KW-1185">Reference proteome</keyword>
<reference evidence="2" key="1">
    <citation type="journal article" date="2021" name="Proc. Natl. Acad. Sci. U.S.A.">
        <title>Three genomes in the algal genus Volvox reveal the fate of a haploid sex-determining region after a transition to homothallism.</title>
        <authorList>
            <person name="Yamamoto K."/>
            <person name="Hamaji T."/>
            <person name="Kawai-Toyooka H."/>
            <person name="Matsuzaki R."/>
            <person name="Takahashi F."/>
            <person name="Nishimura Y."/>
            <person name="Kawachi M."/>
            <person name="Noguchi H."/>
            <person name="Minakuchi Y."/>
            <person name="Umen J.G."/>
            <person name="Toyoda A."/>
            <person name="Nozaki H."/>
        </authorList>
    </citation>
    <scope>NUCLEOTIDE SEQUENCE</scope>
    <source>
        <strain evidence="2">NIES-3780</strain>
    </source>
</reference>
<comment type="caution">
    <text evidence="2">The sequence shown here is derived from an EMBL/GenBank/DDBJ whole genome shotgun (WGS) entry which is preliminary data.</text>
</comment>
<accession>A0A8J4AXN1</accession>
<feature type="non-terminal residue" evidence="2">
    <location>
        <position position="1"/>
    </location>
</feature>
<evidence type="ECO:0000313" key="2">
    <source>
        <dbReference type="EMBL" id="GIL47658.1"/>
    </source>
</evidence>
<sequence length="109" mass="10276">GDDSKKAVAAAAAAAVATACKTAPVAGAVALEAVRPSYEQRGLKRKSPGSDDIEVQEASGEAHWCSSGLSDPQSGSGRGGGGGRAGGAAATTSGGGGAECSTENGGASR</sequence>
<dbReference type="Proteomes" id="UP000747399">
    <property type="component" value="Unassembled WGS sequence"/>
</dbReference>
<feature type="compositionally biased region" description="Gly residues" evidence="1">
    <location>
        <begin position="76"/>
        <end position="86"/>
    </location>
</feature>
<dbReference type="EMBL" id="BNCO01000004">
    <property type="protein sequence ID" value="GIL47658.1"/>
    <property type="molecule type" value="Genomic_DNA"/>
</dbReference>
<evidence type="ECO:0000313" key="3">
    <source>
        <dbReference type="Proteomes" id="UP000747399"/>
    </source>
</evidence>
<protein>
    <submittedName>
        <fullName evidence="2">Uncharacterized protein</fullName>
    </submittedName>
</protein>
<gene>
    <name evidence="2" type="ORF">Vafri_4421</name>
</gene>
<feature type="non-terminal residue" evidence="2">
    <location>
        <position position="109"/>
    </location>
</feature>
<dbReference type="AlphaFoldDB" id="A0A8J4AXN1"/>
<organism evidence="2 3">
    <name type="scientific">Volvox africanus</name>
    <dbReference type="NCBI Taxonomy" id="51714"/>
    <lineage>
        <taxon>Eukaryota</taxon>
        <taxon>Viridiplantae</taxon>
        <taxon>Chlorophyta</taxon>
        <taxon>core chlorophytes</taxon>
        <taxon>Chlorophyceae</taxon>
        <taxon>CS clade</taxon>
        <taxon>Chlamydomonadales</taxon>
        <taxon>Volvocaceae</taxon>
        <taxon>Volvox</taxon>
    </lineage>
</organism>
<name>A0A8J4AXN1_9CHLO</name>
<feature type="region of interest" description="Disordered" evidence="1">
    <location>
        <begin position="38"/>
        <end position="109"/>
    </location>
</feature>
<evidence type="ECO:0000256" key="1">
    <source>
        <dbReference type="SAM" id="MobiDB-lite"/>
    </source>
</evidence>
<proteinExistence type="predicted"/>